<evidence type="ECO:0000313" key="1">
    <source>
        <dbReference type="EMBL" id="REJ29955.1"/>
    </source>
</evidence>
<name>A0A3E0K6G9_9BACI</name>
<proteinExistence type="predicted"/>
<evidence type="ECO:0000313" key="2">
    <source>
        <dbReference type="Proteomes" id="UP000257014"/>
    </source>
</evidence>
<accession>A0A3E0K6G9</accession>
<organism evidence="1 2">
    <name type="scientific">Caldibacillus debilis</name>
    <dbReference type="NCBI Taxonomy" id="301148"/>
    <lineage>
        <taxon>Bacteria</taxon>
        <taxon>Bacillati</taxon>
        <taxon>Bacillota</taxon>
        <taxon>Bacilli</taxon>
        <taxon>Bacillales</taxon>
        <taxon>Bacillaceae</taxon>
        <taxon>Caldibacillus</taxon>
    </lineage>
</organism>
<dbReference type="AlphaFoldDB" id="A0A3E0K6G9"/>
<reference evidence="1 2" key="1">
    <citation type="submission" date="2018-03" db="EMBL/GenBank/DDBJ databases">
        <authorList>
            <person name="Keele B.F."/>
        </authorList>
    </citation>
    <scope>NUCLEOTIDE SEQUENCE [LARGE SCALE GENOMIC DNA]</scope>
    <source>
        <strain evidence="1">ZCTH4_d</strain>
    </source>
</reference>
<protein>
    <submittedName>
        <fullName evidence="1">Uncharacterized protein</fullName>
    </submittedName>
</protein>
<gene>
    <name evidence="1" type="ORF">C6P37_03960</name>
</gene>
<dbReference type="EMBL" id="QEWE01000012">
    <property type="protein sequence ID" value="REJ29955.1"/>
    <property type="molecule type" value="Genomic_DNA"/>
</dbReference>
<sequence>MIFRFLLDAKEQLRRPCRLIRRKSGRRCPKGKGIARPLPAAGFQGTLTNRFESSKNGKTPPAGGVFPKFVDCRRCGIAASQGLLSARPGGRAFPGCGEGHV</sequence>
<comment type="caution">
    <text evidence="1">The sequence shown here is derived from an EMBL/GenBank/DDBJ whole genome shotgun (WGS) entry which is preliminary data.</text>
</comment>
<dbReference type="Proteomes" id="UP000257014">
    <property type="component" value="Unassembled WGS sequence"/>
</dbReference>